<feature type="compositionally biased region" description="Basic residues" evidence="8">
    <location>
        <begin position="333"/>
        <end position="345"/>
    </location>
</feature>
<evidence type="ECO:0000256" key="8">
    <source>
        <dbReference type="SAM" id="MobiDB-lite"/>
    </source>
</evidence>
<feature type="compositionally biased region" description="Polar residues" evidence="8">
    <location>
        <begin position="132"/>
        <end position="142"/>
    </location>
</feature>
<keyword evidence="13" id="KW-1185">Reference proteome</keyword>
<dbReference type="GO" id="GO:0005634">
    <property type="term" value="C:nucleus"/>
    <property type="evidence" value="ECO:0007669"/>
    <property type="project" value="UniProtKB-SubCell"/>
</dbReference>
<protein>
    <submittedName>
        <fullName evidence="12">SET domain-containing protein</fullName>
    </submittedName>
</protein>
<feature type="compositionally biased region" description="Basic residues" evidence="8">
    <location>
        <begin position="802"/>
        <end position="817"/>
    </location>
</feature>
<proteinExistence type="predicted"/>
<feature type="region of interest" description="Disordered" evidence="8">
    <location>
        <begin position="727"/>
        <end position="836"/>
    </location>
</feature>
<accession>A0A017SGW1</accession>
<dbReference type="Pfam" id="PF17907">
    <property type="entry name" value="AWS"/>
    <property type="match status" value="1"/>
</dbReference>
<keyword evidence="3" id="KW-0158">Chromosome</keyword>
<keyword evidence="6" id="KW-0949">S-adenosyl-L-methionine</keyword>
<dbReference type="SUPFAM" id="SSF82199">
    <property type="entry name" value="SET domain"/>
    <property type="match status" value="1"/>
</dbReference>
<feature type="compositionally biased region" description="Polar residues" evidence="8">
    <location>
        <begin position="95"/>
        <end position="105"/>
    </location>
</feature>
<feature type="compositionally biased region" description="Basic and acidic residues" evidence="8">
    <location>
        <begin position="178"/>
        <end position="187"/>
    </location>
</feature>
<evidence type="ECO:0000256" key="1">
    <source>
        <dbReference type="ARBA" id="ARBA00004123"/>
    </source>
</evidence>
<evidence type="ECO:0000256" key="5">
    <source>
        <dbReference type="ARBA" id="ARBA00022679"/>
    </source>
</evidence>
<feature type="compositionally biased region" description="Low complexity" evidence="8">
    <location>
        <begin position="742"/>
        <end position="765"/>
    </location>
</feature>
<dbReference type="FunFam" id="2.170.270.10:FF:000037">
    <property type="entry name" value="Histone-lysine N-methyltransferase"/>
    <property type="match status" value="1"/>
</dbReference>
<dbReference type="GO" id="GO:0032259">
    <property type="term" value="P:methylation"/>
    <property type="evidence" value="ECO:0007669"/>
    <property type="project" value="UniProtKB-KW"/>
</dbReference>
<feature type="region of interest" description="Disordered" evidence="8">
    <location>
        <begin position="1"/>
        <end position="20"/>
    </location>
</feature>
<organism evidence="12 13">
    <name type="scientific">Aspergillus ruber (strain CBS 135680)</name>
    <dbReference type="NCBI Taxonomy" id="1388766"/>
    <lineage>
        <taxon>Eukaryota</taxon>
        <taxon>Fungi</taxon>
        <taxon>Dikarya</taxon>
        <taxon>Ascomycota</taxon>
        <taxon>Pezizomycotina</taxon>
        <taxon>Eurotiomycetes</taxon>
        <taxon>Eurotiomycetidae</taxon>
        <taxon>Eurotiales</taxon>
        <taxon>Aspergillaceae</taxon>
        <taxon>Aspergillus</taxon>
        <taxon>Aspergillus subgen. Aspergillus</taxon>
    </lineage>
</organism>
<dbReference type="InterPro" id="IPR001214">
    <property type="entry name" value="SET_dom"/>
</dbReference>
<dbReference type="GeneID" id="63694009"/>
<evidence type="ECO:0000259" key="9">
    <source>
        <dbReference type="PROSITE" id="PS50280"/>
    </source>
</evidence>
<dbReference type="OrthoDB" id="422362at2759"/>
<feature type="compositionally biased region" description="Basic and acidic residues" evidence="8">
    <location>
        <begin position="791"/>
        <end position="801"/>
    </location>
</feature>
<evidence type="ECO:0000256" key="4">
    <source>
        <dbReference type="ARBA" id="ARBA00022603"/>
    </source>
</evidence>
<dbReference type="SMART" id="SM00317">
    <property type="entry name" value="SET"/>
    <property type="match status" value="1"/>
</dbReference>
<reference evidence="13" key="1">
    <citation type="journal article" date="2014" name="Nat. Commun.">
        <title>Genomic adaptations of the halophilic Dead Sea filamentous fungus Eurotium rubrum.</title>
        <authorList>
            <person name="Kis-Papo T."/>
            <person name="Weig A.R."/>
            <person name="Riley R."/>
            <person name="Persoh D."/>
            <person name="Salamov A."/>
            <person name="Sun H."/>
            <person name="Lipzen A."/>
            <person name="Wasser S.P."/>
            <person name="Rambold G."/>
            <person name="Grigoriev I.V."/>
            <person name="Nevo E."/>
        </authorList>
    </citation>
    <scope>NUCLEOTIDE SEQUENCE [LARGE SCALE GENOMIC DNA]</scope>
    <source>
        <strain evidence="13">CBS 135680</strain>
    </source>
</reference>
<dbReference type="STRING" id="1388766.A0A017SGW1"/>
<dbReference type="GO" id="GO:0042054">
    <property type="term" value="F:histone methyltransferase activity"/>
    <property type="evidence" value="ECO:0007669"/>
    <property type="project" value="InterPro"/>
</dbReference>
<evidence type="ECO:0000313" key="12">
    <source>
        <dbReference type="EMBL" id="EYE96187.1"/>
    </source>
</evidence>
<feature type="compositionally biased region" description="Polar residues" evidence="8">
    <location>
        <begin position="1"/>
        <end position="11"/>
    </location>
</feature>
<dbReference type="Gene3D" id="2.170.270.10">
    <property type="entry name" value="SET domain"/>
    <property type="match status" value="1"/>
</dbReference>
<evidence type="ECO:0000256" key="3">
    <source>
        <dbReference type="ARBA" id="ARBA00022454"/>
    </source>
</evidence>
<dbReference type="PROSITE" id="PS50868">
    <property type="entry name" value="POST_SET"/>
    <property type="match status" value="1"/>
</dbReference>
<dbReference type="Pfam" id="PF00856">
    <property type="entry name" value="SET"/>
    <property type="match status" value="1"/>
</dbReference>
<name>A0A017SGW1_ASPRC</name>
<feature type="compositionally biased region" description="Basic residues" evidence="8">
    <location>
        <begin position="727"/>
        <end position="741"/>
    </location>
</feature>
<sequence length="836" mass="92908">MEEAQVASSAPSALLTDIPQKIEIHEHTHIDEITGLETPEQLLTPENSRSETSSNNENASSNDEKEKPALRRRSTRVTRASLQAAQLEIPETESNDASLATNGDTPVNAVSGGKRASSRLRHSIAVMEWSEASETSGSQSHVNTEKHPLTPDTSVSETSQEPASEEVDTSLQPRTLRKRVDNTKEDTAEKEEETVESKEDDEEQILRRSSRKGVAERVASRLAEQANTVLGKRTRSAKAKESDRRSSLRPRSIAPLKEERAPSTNNGPVAKKRRVSDSDLPSSTKSHEEEEKEEESMQKEEATESAPVCRRSKRWLAHGLYSGQEPEGTRPTQTKKNKTTFRRRQRDAPRSLLPMPMFAGDRLLQNGRDFQLPFDIFSPLPPGQPKPNEWRKTNKNVFVGEAGSIWRANKDMELSKCMCTADTGCDENCQNRYMFYECDNGNCSLGRDCGNRSFDELKQRTKAGGKYNIGVEVIKTPDRGYGVRSNRTFDPNQIIVEYTGEIITQSECEKRMRTTYKKNECYYLMYFDQNMIIDATRGSIARFVNHSCEPNCRMEKWTVAGKPRMALFAGDRGIMTGEELTYDYNFDPYSQKNVQQCRCGSANCRGVLGPRPREKEQRSKEREEQKKLSVSAKNTQSKSTTKRKIGSVIDESVPRLNKKQRAVKTGVKTAVSRSRASVSRSATSKKTEPATKRMYKKRATATTAKSKAATATAIITTTKTAPKTKRNLKLPKIKTKAKVKTTVRATTKTKAAAKAETSKTEAASTLKRPSAETKAKILAAAKGTGRKRGPKKAEAKEEVKSKAGRGRRGGARTKAAKAAKDTAPNKTARGVKAGKK</sequence>
<keyword evidence="7" id="KW-0539">Nucleus</keyword>
<gene>
    <name evidence="12" type="ORF">EURHEDRAFT_376708</name>
</gene>
<evidence type="ECO:0000259" key="10">
    <source>
        <dbReference type="PROSITE" id="PS50868"/>
    </source>
</evidence>
<evidence type="ECO:0000313" key="13">
    <source>
        <dbReference type="Proteomes" id="UP000019804"/>
    </source>
</evidence>
<dbReference type="AlphaFoldDB" id="A0A017SGW1"/>
<dbReference type="InterPro" id="IPR046341">
    <property type="entry name" value="SET_dom_sf"/>
</dbReference>
<dbReference type="Proteomes" id="UP000019804">
    <property type="component" value="Unassembled WGS sequence"/>
</dbReference>
<feature type="compositionally biased region" description="Low complexity" evidence="8">
    <location>
        <begin position="46"/>
        <end position="61"/>
    </location>
</feature>
<dbReference type="InterPro" id="IPR006560">
    <property type="entry name" value="AWS_dom"/>
</dbReference>
<dbReference type="EMBL" id="KK088419">
    <property type="protein sequence ID" value="EYE96187.1"/>
    <property type="molecule type" value="Genomic_DNA"/>
</dbReference>
<dbReference type="SMART" id="SM00508">
    <property type="entry name" value="PostSET"/>
    <property type="match status" value="1"/>
</dbReference>
<comment type="subcellular location">
    <subcellularLocation>
        <location evidence="2">Chromosome</location>
    </subcellularLocation>
    <subcellularLocation>
        <location evidence="1">Nucleus</location>
    </subcellularLocation>
</comment>
<evidence type="ECO:0000256" key="6">
    <source>
        <dbReference type="ARBA" id="ARBA00022691"/>
    </source>
</evidence>
<dbReference type="GO" id="GO:0005694">
    <property type="term" value="C:chromosome"/>
    <property type="evidence" value="ECO:0007669"/>
    <property type="project" value="UniProtKB-SubCell"/>
</dbReference>
<feature type="region of interest" description="Disordered" evidence="8">
    <location>
        <begin position="608"/>
        <end position="703"/>
    </location>
</feature>
<feature type="compositionally biased region" description="Polar residues" evidence="8">
    <location>
        <begin position="151"/>
        <end position="162"/>
    </location>
</feature>
<dbReference type="InterPro" id="IPR003616">
    <property type="entry name" value="Post-SET_dom"/>
</dbReference>
<dbReference type="InterPro" id="IPR050777">
    <property type="entry name" value="SET2_Histone-Lys_MeTrsfase"/>
</dbReference>
<evidence type="ECO:0000256" key="7">
    <source>
        <dbReference type="ARBA" id="ARBA00023242"/>
    </source>
</evidence>
<feature type="domain" description="Post-SET" evidence="10">
    <location>
        <begin position="593"/>
        <end position="609"/>
    </location>
</feature>
<keyword evidence="4" id="KW-0489">Methyltransferase</keyword>
<dbReference type="RefSeq" id="XP_040639875.1">
    <property type="nucleotide sequence ID" value="XM_040778885.1"/>
</dbReference>
<feature type="domain" description="SET" evidence="9">
    <location>
        <begin position="469"/>
        <end position="585"/>
    </location>
</feature>
<evidence type="ECO:0000256" key="2">
    <source>
        <dbReference type="ARBA" id="ARBA00004286"/>
    </source>
</evidence>
<dbReference type="PROSITE" id="PS50280">
    <property type="entry name" value="SET"/>
    <property type="match status" value="1"/>
</dbReference>
<dbReference type="HOGENOM" id="CLU_004379_3_0_1"/>
<feature type="compositionally biased region" description="Acidic residues" evidence="8">
    <location>
        <begin position="188"/>
        <end position="203"/>
    </location>
</feature>
<evidence type="ECO:0000259" key="11">
    <source>
        <dbReference type="PROSITE" id="PS51215"/>
    </source>
</evidence>
<feature type="compositionally biased region" description="Basic and acidic residues" evidence="8">
    <location>
        <begin position="285"/>
        <end position="302"/>
    </location>
</feature>
<dbReference type="PANTHER" id="PTHR22884">
    <property type="entry name" value="SET DOMAIN PROTEINS"/>
    <property type="match status" value="1"/>
</dbReference>
<feature type="region of interest" description="Disordered" evidence="8">
    <location>
        <begin position="26"/>
        <end position="346"/>
    </location>
</feature>
<feature type="domain" description="AWS" evidence="11">
    <location>
        <begin position="412"/>
        <end position="458"/>
    </location>
</feature>
<keyword evidence="5" id="KW-0808">Transferase</keyword>
<feature type="compositionally biased region" description="Low complexity" evidence="8">
    <location>
        <begin position="667"/>
        <end position="684"/>
    </location>
</feature>
<dbReference type="PROSITE" id="PS51215">
    <property type="entry name" value="AWS"/>
    <property type="match status" value="1"/>
</dbReference>
<feature type="compositionally biased region" description="Basic and acidic residues" evidence="8">
    <location>
        <begin position="611"/>
        <end position="627"/>
    </location>
</feature>